<evidence type="ECO:0000256" key="6">
    <source>
        <dbReference type="ARBA" id="ARBA00023053"/>
    </source>
</evidence>
<feature type="transmembrane region" description="Helical" evidence="10">
    <location>
        <begin position="306"/>
        <end position="329"/>
    </location>
</feature>
<evidence type="ECO:0000313" key="12">
    <source>
        <dbReference type="EMBL" id="UQS83004.1"/>
    </source>
</evidence>
<dbReference type="Gene3D" id="6.10.140.1330">
    <property type="match status" value="1"/>
</dbReference>
<dbReference type="InterPro" id="IPR018422">
    <property type="entry name" value="Cation/H_exchanger_CPA1"/>
</dbReference>
<protein>
    <submittedName>
        <fullName evidence="12">Sodium:proton antiporter</fullName>
    </submittedName>
</protein>
<evidence type="ECO:0000256" key="4">
    <source>
        <dbReference type="ARBA" id="ARBA00022692"/>
    </source>
</evidence>
<evidence type="ECO:0000256" key="9">
    <source>
        <dbReference type="ARBA" id="ARBA00023201"/>
    </source>
</evidence>
<keyword evidence="9" id="KW-0739">Sodium transport</keyword>
<evidence type="ECO:0000256" key="7">
    <source>
        <dbReference type="ARBA" id="ARBA00023065"/>
    </source>
</evidence>
<dbReference type="InterPro" id="IPR006153">
    <property type="entry name" value="Cation/H_exchanger_TM"/>
</dbReference>
<dbReference type="PANTHER" id="PTHR10110">
    <property type="entry name" value="SODIUM/HYDROGEN EXCHANGER"/>
    <property type="match status" value="1"/>
</dbReference>
<feature type="transmembrane region" description="Helical" evidence="10">
    <location>
        <begin position="383"/>
        <end position="406"/>
    </location>
</feature>
<keyword evidence="8 10" id="KW-0472">Membrane</keyword>
<keyword evidence="3" id="KW-1003">Cell membrane</keyword>
<name>A0ABY4PBS1_9LACO</name>
<dbReference type="Proteomes" id="UP000831947">
    <property type="component" value="Chromosome"/>
</dbReference>
<dbReference type="EMBL" id="CP093365">
    <property type="protein sequence ID" value="UQS83004.1"/>
    <property type="molecule type" value="Genomic_DNA"/>
</dbReference>
<keyword evidence="7" id="KW-0406">Ion transport</keyword>
<sequence>MSLFFTVLLMIIATVVANILYSLYSKIPLAFYQIGLGFAISWFPQFSHFQLKSEIFFLVIIAPLMFQEGKNTDYKVLKKNLKNVISLAVVLALVTIIVGGALVHFLWAALPLSLAFVLLSILAPTDAVAVSSITSNVEVPEPVMNTLENESLFNDASGLVVMNLALLSFATGKFHLWSSIGNFLFVFIGGVVVGALLGFIFVSLQIICQRHLFDSTSIMVPLNVMTPFLVYLMAEELHMSGILAVVAAGVVQGIYRKRLLLTSSSHQMILSSTWDIITNLLNGFVFVLLGTTLPRNLLSLAEYSNLHFTSLLLLAVILYLLMLLLRYAWSQWDLVKLPIPATEKKRNSWVIALSGVHGTITLAMAFSLPVMTHRQLVPLRVDLIFIAEIVILLSLLVPTILLPHLLPSKMDQFSMAEFNNLLDRMVNYAIQELRENDDQDAVILQRVITLLNSQKMHRDRIDVKTVRQIFEKTGAVEFEKIDQLAQDGQIKYRFASQYNRHQLIHLQRMSNNPWLRVKLWLKWLQLRWRFKKLSHKYHFKYDPEHSRFGGGNRKQLWQRLENQGYLAVMNYLNDFQSTDNLIEVQWVRHYYENRHQKYNQSELDSDQEQQLIIQAFQYEYYFVQQEMKKHKLTADLVSALNEKISADQFVYMTSDD</sequence>
<keyword evidence="13" id="KW-1185">Reference proteome</keyword>
<evidence type="ECO:0000256" key="2">
    <source>
        <dbReference type="ARBA" id="ARBA00022448"/>
    </source>
</evidence>
<feature type="transmembrane region" description="Helical" evidence="10">
    <location>
        <begin position="349"/>
        <end position="371"/>
    </location>
</feature>
<proteinExistence type="predicted"/>
<feature type="transmembrane region" description="Helical" evidence="10">
    <location>
        <begin position="183"/>
        <end position="204"/>
    </location>
</feature>
<evidence type="ECO:0000259" key="11">
    <source>
        <dbReference type="Pfam" id="PF00999"/>
    </source>
</evidence>
<feature type="transmembrane region" description="Helical" evidence="10">
    <location>
        <begin position="276"/>
        <end position="294"/>
    </location>
</feature>
<feature type="transmembrane region" description="Helical" evidence="10">
    <location>
        <begin position="84"/>
        <end position="107"/>
    </location>
</feature>
<keyword evidence="5 10" id="KW-1133">Transmembrane helix</keyword>
<evidence type="ECO:0000256" key="8">
    <source>
        <dbReference type="ARBA" id="ARBA00023136"/>
    </source>
</evidence>
<reference evidence="12 13" key="1">
    <citation type="journal article" date="2022" name="Int. J. Syst. Evol. Microbiol.">
        <title>Apilactobacillus apisilvae sp. nov., Nicolia spurrieriana gen. nov. sp. nov., Bombilactobacillus folatiphilus sp. nov. and Bombilactobacillus thymidiniphilus sp. nov., four new lactic acid bacterial isolates from stingless bees Tetragonula carbonaria and Austroplebeia australis.</title>
        <authorList>
            <person name="Oliphant S.A."/>
            <person name="Watson-Haigh N.S."/>
            <person name="Sumby K.M."/>
            <person name="Gardner J."/>
            <person name="Groom S."/>
            <person name="Jiranek V."/>
        </authorList>
    </citation>
    <scope>NUCLEOTIDE SEQUENCE [LARGE SCALE GENOMIC DNA]</scope>
    <source>
        <strain evidence="12 13">SG4_A1</strain>
    </source>
</reference>
<evidence type="ECO:0000313" key="13">
    <source>
        <dbReference type="Proteomes" id="UP000831947"/>
    </source>
</evidence>
<feature type="transmembrane region" description="Helical" evidence="10">
    <location>
        <begin position="237"/>
        <end position="255"/>
    </location>
</feature>
<evidence type="ECO:0000256" key="10">
    <source>
        <dbReference type="SAM" id="Phobius"/>
    </source>
</evidence>
<evidence type="ECO:0000256" key="3">
    <source>
        <dbReference type="ARBA" id="ARBA00022475"/>
    </source>
</evidence>
<dbReference type="PANTHER" id="PTHR10110:SF86">
    <property type="entry name" value="SODIUM_HYDROGEN EXCHANGER 7"/>
    <property type="match status" value="1"/>
</dbReference>
<evidence type="ECO:0000256" key="1">
    <source>
        <dbReference type="ARBA" id="ARBA00004651"/>
    </source>
</evidence>
<dbReference type="RefSeq" id="WP_249512231.1">
    <property type="nucleotide sequence ID" value="NZ_CP093365.1"/>
</dbReference>
<feature type="transmembrane region" description="Helical" evidence="10">
    <location>
        <begin position="152"/>
        <end position="171"/>
    </location>
</feature>
<keyword evidence="4 10" id="KW-0812">Transmembrane</keyword>
<accession>A0ABY4PBS1</accession>
<gene>
    <name evidence="12" type="ORF">MOO47_04270</name>
</gene>
<keyword evidence="6" id="KW-0915">Sodium</keyword>
<evidence type="ECO:0000256" key="5">
    <source>
        <dbReference type="ARBA" id="ARBA00022989"/>
    </source>
</evidence>
<organism evidence="12 13">
    <name type="scientific">Bombilactobacillus thymidiniphilus</name>
    <dbReference type="NCBI Taxonomy" id="2923363"/>
    <lineage>
        <taxon>Bacteria</taxon>
        <taxon>Bacillati</taxon>
        <taxon>Bacillota</taxon>
        <taxon>Bacilli</taxon>
        <taxon>Lactobacillales</taxon>
        <taxon>Lactobacillaceae</taxon>
        <taxon>Bombilactobacillus</taxon>
    </lineage>
</organism>
<comment type="subcellular location">
    <subcellularLocation>
        <location evidence="1">Cell membrane</location>
        <topology evidence="1">Multi-pass membrane protein</topology>
    </subcellularLocation>
</comment>
<feature type="domain" description="Cation/H+ exchanger transmembrane" evidence="11">
    <location>
        <begin position="13"/>
        <end position="406"/>
    </location>
</feature>
<keyword evidence="2" id="KW-0813">Transport</keyword>
<dbReference type="Pfam" id="PF00999">
    <property type="entry name" value="Na_H_Exchanger"/>
    <property type="match status" value="1"/>
</dbReference>